<keyword evidence="2" id="KW-1185">Reference proteome</keyword>
<reference evidence="1" key="1">
    <citation type="submission" date="2021-06" db="EMBL/GenBank/DDBJ databases">
        <authorList>
            <person name="Kallberg Y."/>
            <person name="Tangrot J."/>
            <person name="Rosling A."/>
        </authorList>
    </citation>
    <scope>NUCLEOTIDE SEQUENCE</scope>
    <source>
        <strain evidence="1">IN212</strain>
    </source>
</reference>
<organism evidence="1 2">
    <name type="scientific">Racocetra fulgida</name>
    <dbReference type="NCBI Taxonomy" id="60492"/>
    <lineage>
        <taxon>Eukaryota</taxon>
        <taxon>Fungi</taxon>
        <taxon>Fungi incertae sedis</taxon>
        <taxon>Mucoromycota</taxon>
        <taxon>Glomeromycotina</taxon>
        <taxon>Glomeromycetes</taxon>
        <taxon>Diversisporales</taxon>
        <taxon>Gigasporaceae</taxon>
        <taxon>Racocetra</taxon>
    </lineage>
</organism>
<feature type="non-terminal residue" evidence="1">
    <location>
        <position position="106"/>
    </location>
</feature>
<sequence>MYEQNEAENLQQILNSEVINNINGLSNYINNNDAGLTEELLSDNQIIDLVTQSVTLDSNSSNEEQVLISHKEGLDALTTFIEYFKQQMDAEFKIEDLNILKKYNNI</sequence>
<comment type="caution">
    <text evidence="1">The sequence shown here is derived from an EMBL/GenBank/DDBJ whole genome shotgun (WGS) entry which is preliminary data.</text>
</comment>
<accession>A0A9N9N6B9</accession>
<dbReference type="OrthoDB" id="2412659at2759"/>
<protein>
    <submittedName>
        <fullName evidence="1">12128_t:CDS:1</fullName>
    </submittedName>
</protein>
<evidence type="ECO:0000313" key="1">
    <source>
        <dbReference type="EMBL" id="CAG8705292.1"/>
    </source>
</evidence>
<dbReference type="EMBL" id="CAJVPZ010021218">
    <property type="protein sequence ID" value="CAG8705292.1"/>
    <property type="molecule type" value="Genomic_DNA"/>
</dbReference>
<proteinExistence type="predicted"/>
<dbReference type="AlphaFoldDB" id="A0A9N9N6B9"/>
<dbReference type="Proteomes" id="UP000789396">
    <property type="component" value="Unassembled WGS sequence"/>
</dbReference>
<name>A0A9N9N6B9_9GLOM</name>
<evidence type="ECO:0000313" key="2">
    <source>
        <dbReference type="Proteomes" id="UP000789396"/>
    </source>
</evidence>
<gene>
    <name evidence="1" type="ORF">RFULGI_LOCUS10583</name>
</gene>